<dbReference type="PANTHER" id="PTHR45339">
    <property type="entry name" value="HYBRID SIGNAL TRANSDUCTION HISTIDINE KINASE J"/>
    <property type="match status" value="1"/>
</dbReference>
<proteinExistence type="predicted"/>
<dbReference type="Pfam" id="PF00072">
    <property type="entry name" value="Response_reg"/>
    <property type="match status" value="1"/>
</dbReference>
<dbReference type="SUPFAM" id="SSF52172">
    <property type="entry name" value="CheY-like"/>
    <property type="match status" value="1"/>
</dbReference>
<dbReference type="RefSeq" id="WP_332291033.1">
    <property type="nucleotide sequence ID" value="NZ_JAZIBG010000036.1"/>
</dbReference>
<dbReference type="PANTHER" id="PTHR45339:SF6">
    <property type="entry name" value="SENSORY HISTIDINE PROTEIN KINASE"/>
    <property type="match status" value="1"/>
</dbReference>
<evidence type="ECO:0000256" key="1">
    <source>
        <dbReference type="ARBA" id="ARBA00022553"/>
    </source>
</evidence>
<evidence type="ECO:0000313" key="4">
    <source>
        <dbReference type="EMBL" id="MEF7615725.1"/>
    </source>
</evidence>
<dbReference type="Gene3D" id="3.40.50.2300">
    <property type="match status" value="1"/>
</dbReference>
<feature type="modified residue" description="4-aspartylphosphate" evidence="2">
    <location>
        <position position="366"/>
    </location>
</feature>
<keyword evidence="5" id="KW-1185">Reference proteome</keyword>
<dbReference type="CDD" id="cd17546">
    <property type="entry name" value="REC_hyHK_CKI1_RcsC-like"/>
    <property type="match status" value="1"/>
</dbReference>
<organism evidence="4 5">
    <name type="scientific">Aquincola agrisoli</name>
    <dbReference type="NCBI Taxonomy" id="3119538"/>
    <lineage>
        <taxon>Bacteria</taxon>
        <taxon>Pseudomonadati</taxon>
        <taxon>Pseudomonadota</taxon>
        <taxon>Betaproteobacteria</taxon>
        <taxon>Burkholderiales</taxon>
        <taxon>Sphaerotilaceae</taxon>
        <taxon>Aquincola</taxon>
    </lineage>
</organism>
<dbReference type="EMBL" id="JAZIBG010000036">
    <property type="protein sequence ID" value="MEF7615725.1"/>
    <property type="molecule type" value="Genomic_DNA"/>
</dbReference>
<reference evidence="4 5" key="1">
    <citation type="submission" date="2024-02" db="EMBL/GenBank/DDBJ databases">
        <title>Genome sequence of Aquincola sp. MAHUQ-54.</title>
        <authorList>
            <person name="Huq M.A."/>
        </authorList>
    </citation>
    <scope>NUCLEOTIDE SEQUENCE [LARGE SCALE GENOMIC DNA]</scope>
    <source>
        <strain evidence="4 5">MAHUQ-54</strain>
    </source>
</reference>
<dbReference type="SMART" id="SM00448">
    <property type="entry name" value="REC"/>
    <property type="match status" value="1"/>
</dbReference>
<gene>
    <name evidence="4" type="ORF">V4F39_17560</name>
</gene>
<evidence type="ECO:0000259" key="3">
    <source>
        <dbReference type="PROSITE" id="PS50110"/>
    </source>
</evidence>
<sequence length="443" mass="46759">MAVSVSRLFAGSVREVVPLLQAAHLGYTFAEKGGGWLLEDDGDADALARMLHRLYCAAAAMVSHGAIAFDLAAKPLRSGGCALRVRIGGTGRMRLHGRIAQVLQGLDLAPDASADASLPRLQRAHGVCPASGARVDFGCLPLAGFMFSASCSLRRAVPHGVPPAPPVRPAPRLWLVHGDAVNAACVASQAQHHGWAVVPMGTLAEALRRARHHAEGQAWPALAIVFVDPSPAAAAGWPAADLAALRLALPPRVPCIAAAATGSAWLADPEALAGYDLHCHPLCHDEWAGWSARLQPDADTPSGLTRPLPLEPADRVRVLVVDDDDYHRFVGEKLLSAMGYAVHTASDGEQAIDACRRSAPALVLMDLEMPVLDGYEATRRLRALQRSGAMAPCRIVAHSGSSDALARQRAMQAGFDGFLAKPARPACLRAEVLRWCTAHRAAG</sequence>
<protein>
    <submittedName>
        <fullName evidence="4">Response regulator</fullName>
    </submittedName>
</protein>
<dbReference type="Proteomes" id="UP001336250">
    <property type="component" value="Unassembled WGS sequence"/>
</dbReference>
<feature type="domain" description="Response regulatory" evidence="3">
    <location>
        <begin position="317"/>
        <end position="436"/>
    </location>
</feature>
<comment type="caution">
    <text evidence="4">The sequence shown here is derived from an EMBL/GenBank/DDBJ whole genome shotgun (WGS) entry which is preliminary data.</text>
</comment>
<name>A0AAW9QL19_9BURK</name>
<dbReference type="GO" id="GO:0000160">
    <property type="term" value="P:phosphorelay signal transduction system"/>
    <property type="evidence" value="ECO:0007669"/>
    <property type="project" value="InterPro"/>
</dbReference>
<dbReference type="AlphaFoldDB" id="A0AAW9QL19"/>
<keyword evidence="1 2" id="KW-0597">Phosphoprotein</keyword>
<dbReference type="PROSITE" id="PS50110">
    <property type="entry name" value="RESPONSE_REGULATORY"/>
    <property type="match status" value="1"/>
</dbReference>
<evidence type="ECO:0000313" key="5">
    <source>
        <dbReference type="Proteomes" id="UP001336250"/>
    </source>
</evidence>
<evidence type="ECO:0000256" key="2">
    <source>
        <dbReference type="PROSITE-ProRule" id="PRU00169"/>
    </source>
</evidence>
<accession>A0AAW9QL19</accession>
<dbReference type="InterPro" id="IPR011006">
    <property type="entry name" value="CheY-like_superfamily"/>
</dbReference>
<dbReference type="InterPro" id="IPR001789">
    <property type="entry name" value="Sig_transdc_resp-reg_receiver"/>
</dbReference>